<evidence type="ECO:0000313" key="2">
    <source>
        <dbReference type="Proteomes" id="UP000327148"/>
    </source>
</evidence>
<dbReference type="Pfam" id="PF14131">
    <property type="entry name" value="DUF4298"/>
    <property type="match status" value="1"/>
</dbReference>
<dbReference type="RefSeq" id="WP_070430013.1">
    <property type="nucleotide sequence ID" value="NZ_VYWO01000005.1"/>
</dbReference>
<dbReference type="EMBL" id="VYWO01000005">
    <property type="protein sequence ID" value="KAA9300295.1"/>
    <property type="molecule type" value="Genomic_DNA"/>
</dbReference>
<comment type="caution">
    <text evidence="1">The sequence shown here is derived from an EMBL/GenBank/DDBJ whole genome shotgun (WGS) entry which is preliminary data.</text>
</comment>
<evidence type="ECO:0000313" key="1">
    <source>
        <dbReference type="EMBL" id="KAA9300295.1"/>
    </source>
</evidence>
<dbReference type="OrthoDB" id="80787at2"/>
<organism evidence="1 2">
    <name type="scientific">Aerococcus sanguinicola</name>
    <dbReference type="NCBI Taxonomy" id="119206"/>
    <lineage>
        <taxon>Bacteria</taxon>
        <taxon>Bacillati</taxon>
        <taxon>Bacillota</taxon>
        <taxon>Bacilli</taxon>
        <taxon>Lactobacillales</taxon>
        <taxon>Aerococcaceae</taxon>
        <taxon>Aerococcus</taxon>
    </lineage>
</organism>
<name>A0A5N1GH50_9LACT</name>
<accession>A0A5N1GH50</accession>
<protein>
    <submittedName>
        <fullName evidence="1">DUF4298 domain-containing protein</fullName>
    </submittedName>
</protein>
<proteinExistence type="predicted"/>
<dbReference type="Proteomes" id="UP000327148">
    <property type="component" value="Unassembled WGS sequence"/>
</dbReference>
<reference evidence="1 2" key="1">
    <citation type="submission" date="2019-09" db="EMBL/GenBank/DDBJ databases">
        <title>Draft genome sequence assemblies of isolates from the urinary tract.</title>
        <authorList>
            <person name="Mores C.R."/>
            <person name="Putonti C."/>
            <person name="Wolfe A.J."/>
        </authorList>
    </citation>
    <scope>NUCLEOTIDE SEQUENCE [LARGE SCALE GENOMIC DNA]</scope>
    <source>
        <strain evidence="1 2">UMB623</strain>
    </source>
</reference>
<dbReference type="InterPro" id="IPR025384">
    <property type="entry name" value="DUF4298"/>
</dbReference>
<gene>
    <name evidence="1" type="ORF">F6I03_07625</name>
</gene>
<dbReference type="AlphaFoldDB" id="A0A5N1GH50"/>
<sequence length="99" mass="11187">MDRVEHIQKMEAHLRDSQSFFDALDKDLADFEGLAPGLEALEAYYGSPEWFDDLAAYDKGQLPKDLTYQVLSEDGVYDALVDKHRLGLALLDLARQLLA</sequence>